<evidence type="ECO:0000313" key="1">
    <source>
        <dbReference type="EMBL" id="GBL09492.1"/>
    </source>
</evidence>
<dbReference type="EMBL" id="BDSG01000017">
    <property type="protein sequence ID" value="GBL09492.1"/>
    <property type="molecule type" value="Genomic_DNA"/>
</dbReference>
<sequence>MTEKTSQFKQVLISLKNTARAILWQIQEYENQETKPLNWTDFYTSNKSVNQCVIDDLAVLIGNFRCFPWGQCAVCPQSRYLPQHSIAP</sequence>
<protein>
    <submittedName>
        <fullName evidence="1">Uncharacterized protein</fullName>
    </submittedName>
</protein>
<comment type="caution">
    <text evidence="1">The sequence shown here is derived from an EMBL/GenBank/DDBJ whole genome shotgun (WGS) entry which is preliminary data.</text>
</comment>
<accession>A0A2Z6UIL9</accession>
<dbReference type="RefSeq" id="WP_146220263.1">
    <property type="nucleotide sequence ID" value="NZ_BDSG01000017.1"/>
</dbReference>
<evidence type="ECO:0000313" key="2">
    <source>
        <dbReference type="Proteomes" id="UP000248272"/>
    </source>
</evidence>
<reference evidence="1 2" key="1">
    <citation type="journal article" date="2018" name="Front. Microbiol.">
        <title>Adaptation of the Freshwater Bloom-Forming Cyanobacterium Microcystis aeruginosa to Brackish Water Is Driven by Recent Horizontal Transfer of Sucrose Genes.</title>
        <authorList>
            <person name="Tanabe Y."/>
            <person name="Hodoki Y."/>
            <person name="Sano T."/>
            <person name="Tada K."/>
            <person name="Watanabe M.M."/>
        </authorList>
    </citation>
    <scope>NUCLEOTIDE SEQUENCE [LARGE SCALE GENOMIC DNA]</scope>
    <source>
        <strain evidence="1 2">Sj</strain>
    </source>
</reference>
<gene>
    <name evidence="1" type="ORF">MSj_00971</name>
</gene>
<proteinExistence type="predicted"/>
<dbReference type="Proteomes" id="UP000248272">
    <property type="component" value="Unassembled WGS sequence"/>
</dbReference>
<name>A0A2Z6UIL9_MICAE</name>
<dbReference type="AlphaFoldDB" id="A0A2Z6UIL9"/>
<organism evidence="1 2">
    <name type="scientific">Microcystis aeruginosa Sj</name>
    <dbReference type="NCBI Taxonomy" id="1979544"/>
    <lineage>
        <taxon>Bacteria</taxon>
        <taxon>Bacillati</taxon>
        <taxon>Cyanobacteriota</taxon>
        <taxon>Cyanophyceae</taxon>
        <taxon>Oscillatoriophycideae</taxon>
        <taxon>Chroococcales</taxon>
        <taxon>Microcystaceae</taxon>
        <taxon>Microcystis</taxon>
    </lineage>
</organism>